<dbReference type="Proteomes" id="UP000006334">
    <property type="component" value="Unassembled WGS sequence"/>
</dbReference>
<evidence type="ECO:0000256" key="1">
    <source>
        <dbReference type="ARBA" id="ARBA00022448"/>
    </source>
</evidence>
<dbReference type="OrthoDB" id="9775490at2"/>
<reference evidence="5 6" key="1">
    <citation type="journal article" date="2017" name="Antonie Van Leeuwenhoek">
        <title>Rhizobium rhizosphaerae sp. nov., a novel species isolated from rice rhizosphere.</title>
        <authorList>
            <person name="Zhao J.J."/>
            <person name="Zhang J."/>
            <person name="Zhang R.J."/>
            <person name="Zhang C.W."/>
            <person name="Yin H.Q."/>
            <person name="Zhang X.X."/>
        </authorList>
    </citation>
    <scope>NUCLEOTIDE SEQUENCE [LARGE SCALE GENOMIC DNA]</scope>
    <source>
        <strain evidence="5 6">E3</strain>
    </source>
</reference>
<sequence length="297" mass="32331">MQQSPSILYASNLKKSYGTVEAIKGINLNIQGSGVYAILGQNGAGKTSLIKCALGLEKITSGTLQVIGSAPGTLQAKRQIGVILQDSDLPDLLTVKEQITLFASYYPTPFSVEKTIEMCALEDFADKRYKKLSGGQKRRAQFALAIVGNPQLIFLDEPTTGLDIEARRNLWAVIRDFAKQGKTIVLTTHYLEEAENLADRIMIMNSGIIVADASPSEIQKQSKGSVIRCETSTSYEVLQKLTGVSSVSISGRFSEIHSTDVNQSLSEMLSLDPNLKDLTVNQPKLEDVFGRLSQGVK</sequence>
<dbReference type="InterPro" id="IPR050763">
    <property type="entry name" value="ABC_transporter_ATP-binding"/>
</dbReference>
<keyword evidence="2" id="KW-0547">Nucleotide-binding</keyword>
<protein>
    <submittedName>
        <fullName evidence="5">ABC transporter, ATP-binding protein</fullName>
    </submittedName>
</protein>
<evidence type="ECO:0000256" key="2">
    <source>
        <dbReference type="ARBA" id="ARBA00022741"/>
    </source>
</evidence>
<evidence type="ECO:0000313" key="5">
    <source>
        <dbReference type="EMBL" id="GAC13691.1"/>
    </source>
</evidence>
<comment type="caution">
    <text evidence="5">The sequence shown here is derived from an EMBL/GenBank/DDBJ whole genome shotgun (WGS) entry which is preliminary data.</text>
</comment>
<dbReference type="SUPFAM" id="SSF52540">
    <property type="entry name" value="P-loop containing nucleoside triphosphate hydrolases"/>
    <property type="match status" value="1"/>
</dbReference>
<evidence type="ECO:0000313" key="6">
    <source>
        <dbReference type="Proteomes" id="UP000006334"/>
    </source>
</evidence>
<keyword evidence="6" id="KW-1185">Reference proteome</keyword>
<dbReference type="PROSITE" id="PS00211">
    <property type="entry name" value="ABC_TRANSPORTER_1"/>
    <property type="match status" value="1"/>
</dbReference>
<evidence type="ECO:0000256" key="3">
    <source>
        <dbReference type="ARBA" id="ARBA00022840"/>
    </source>
</evidence>
<evidence type="ECO:0000259" key="4">
    <source>
        <dbReference type="PROSITE" id="PS50893"/>
    </source>
</evidence>
<dbReference type="InterPro" id="IPR027417">
    <property type="entry name" value="P-loop_NTPase"/>
</dbReference>
<dbReference type="InterPro" id="IPR017871">
    <property type="entry name" value="ABC_transporter-like_CS"/>
</dbReference>
<dbReference type="eggNOG" id="COG1131">
    <property type="taxonomic scope" value="Bacteria"/>
</dbReference>
<dbReference type="InterPro" id="IPR003439">
    <property type="entry name" value="ABC_transporter-like_ATP-bd"/>
</dbReference>
<dbReference type="PROSITE" id="PS50893">
    <property type="entry name" value="ABC_TRANSPORTER_2"/>
    <property type="match status" value="1"/>
</dbReference>
<dbReference type="PANTHER" id="PTHR42711">
    <property type="entry name" value="ABC TRANSPORTER ATP-BINDING PROTEIN"/>
    <property type="match status" value="1"/>
</dbReference>
<dbReference type="STRING" id="1127673.GLIP_1049"/>
<dbReference type="CDD" id="cd03230">
    <property type="entry name" value="ABC_DR_subfamily_A"/>
    <property type="match status" value="1"/>
</dbReference>
<dbReference type="PANTHER" id="PTHR42711:SF17">
    <property type="entry name" value="ABC TRANSPORTER ATP-BINDING PROTEIN"/>
    <property type="match status" value="1"/>
</dbReference>
<keyword evidence="1" id="KW-0813">Transport</keyword>
<feature type="domain" description="ABC transporter" evidence="4">
    <location>
        <begin position="8"/>
        <end position="231"/>
    </location>
</feature>
<dbReference type="GO" id="GO:0016887">
    <property type="term" value="F:ATP hydrolysis activity"/>
    <property type="evidence" value="ECO:0007669"/>
    <property type="project" value="InterPro"/>
</dbReference>
<gene>
    <name evidence="5" type="ORF">GLIP_1049</name>
</gene>
<dbReference type="Pfam" id="PF00005">
    <property type="entry name" value="ABC_tran"/>
    <property type="match status" value="1"/>
</dbReference>
<organism evidence="5 6">
    <name type="scientific">Aliiglaciecola lipolytica E3</name>
    <dbReference type="NCBI Taxonomy" id="1127673"/>
    <lineage>
        <taxon>Bacteria</taxon>
        <taxon>Pseudomonadati</taxon>
        <taxon>Pseudomonadota</taxon>
        <taxon>Gammaproteobacteria</taxon>
        <taxon>Alteromonadales</taxon>
        <taxon>Alteromonadaceae</taxon>
        <taxon>Aliiglaciecola</taxon>
    </lineage>
</organism>
<dbReference type="InterPro" id="IPR003593">
    <property type="entry name" value="AAA+_ATPase"/>
</dbReference>
<accession>K6XPS9</accession>
<dbReference type="RefSeq" id="WP_008843508.1">
    <property type="nucleotide sequence ID" value="NZ_BAEN01000022.1"/>
</dbReference>
<dbReference type="GO" id="GO:0005524">
    <property type="term" value="F:ATP binding"/>
    <property type="evidence" value="ECO:0007669"/>
    <property type="project" value="UniProtKB-KW"/>
</dbReference>
<name>K6XPS9_9ALTE</name>
<dbReference type="AlphaFoldDB" id="K6XPS9"/>
<proteinExistence type="predicted"/>
<dbReference type="Gene3D" id="3.40.50.300">
    <property type="entry name" value="P-loop containing nucleotide triphosphate hydrolases"/>
    <property type="match status" value="1"/>
</dbReference>
<keyword evidence="3 5" id="KW-0067">ATP-binding</keyword>
<dbReference type="SMART" id="SM00382">
    <property type="entry name" value="AAA"/>
    <property type="match status" value="1"/>
</dbReference>
<dbReference type="EMBL" id="BAEN01000022">
    <property type="protein sequence ID" value="GAC13691.1"/>
    <property type="molecule type" value="Genomic_DNA"/>
</dbReference>